<feature type="transmembrane region" description="Helical" evidence="6">
    <location>
        <begin position="108"/>
        <end position="132"/>
    </location>
</feature>
<feature type="transmembrane region" description="Helical" evidence="6">
    <location>
        <begin position="329"/>
        <end position="349"/>
    </location>
</feature>
<feature type="domain" description="Na+/H+ antiporter NhaC-like C-terminal" evidence="7">
    <location>
        <begin position="157"/>
        <end position="467"/>
    </location>
</feature>
<keyword evidence="2" id="KW-1003">Cell membrane</keyword>
<evidence type="ECO:0000256" key="1">
    <source>
        <dbReference type="ARBA" id="ARBA00004651"/>
    </source>
</evidence>
<feature type="transmembrane region" description="Helical" evidence="6">
    <location>
        <begin position="450"/>
        <end position="467"/>
    </location>
</feature>
<proteinExistence type="predicted"/>
<dbReference type="GO" id="GO:0005886">
    <property type="term" value="C:plasma membrane"/>
    <property type="evidence" value="ECO:0007669"/>
    <property type="project" value="UniProtKB-SubCell"/>
</dbReference>
<dbReference type="InterPro" id="IPR018461">
    <property type="entry name" value="Na/H_Antiport_NhaC-like_C"/>
</dbReference>
<comment type="subcellular location">
    <subcellularLocation>
        <location evidence="1">Cell membrane</location>
        <topology evidence="1">Multi-pass membrane protein</topology>
    </subcellularLocation>
</comment>
<dbReference type="STRING" id="1197717.BED41_13025"/>
<dbReference type="KEGG" id="cpor:BED41_13025"/>
<evidence type="ECO:0000313" key="9">
    <source>
        <dbReference type="Proteomes" id="UP000093044"/>
    </source>
</evidence>
<feature type="transmembrane region" description="Helical" evidence="6">
    <location>
        <begin position="289"/>
        <end position="308"/>
    </location>
</feature>
<name>A0A1B2I7I6_9BACT</name>
<keyword evidence="3 6" id="KW-0812">Transmembrane</keyword>
<dbReference type="AlphaFoldDB" id="A0A1B2I7I6"/>
<keyword evidence="9" id="KW-1185">Reference proteome</keyword>
<feature type="transmembrane region" description="Helical" evidence="6">
    <location>
        <begin position="255"/>
        <end position="277"/>
    </location>
</feature>
<dbReference type="Pfam" id="PF03553">
    <property type="entry name" value="Na_H_antiporter"/>
    <property type="match status" value="1"/>
</dbReference>
<dbReference type="RefSeq" id="WP_066747146.1">
    <property type="nucleotide sequence ID" value="NZ_CP016757.1"/>
</dbReference>
<evidence type="ECO:0000256" key="5">
    <source>
        <dbReference type="ARBA" id="ARBA00023136"/>
    </source>
</evidence>
<sequence>MSDYGLISVVPPLLAIFLAFKTKDTVVSLFTSIFVGVLIFAKGNLYVALVEIWQTFIFKQVSAPWNAELLVLITSIGVFIALIEESGSIESLAKKVSHFIGSRVRVQISAWITGLILFFSDSANCLILGPVFRPLADRFGVSREKLAYIVDSTASPVCMLVPISTWAILIGGIIEASLKDNGIEMDILTSYAKCLPYQYYTILAVFLVPLVALSRKDFGAMAVAERLAIEGKSRYLLKKEEEHVKVNNSKKESPAFIALVSILILLFVIIFMLLSFGFPGEVKSGNVRISLVTAYTIGSLGCMAMLVWKKIMTLPEAIECAIKGAKNMSYIIIIFIAALTLGNICSVLGTGKFLARVTVPYIHSILVPALVFILGTVISFSTGTANGTQAILIPLAIPLAISSGAPLFVTIGAAAAGGLFGDHCSPISDTTILSSMGSGCEPLDHVRTQIPYTLIAALVATLAYVVSSFTEHNVIVIAGSFILMYLLFNLGYKLYPLCSKKCEAK</sequence>
<evidence type="ECO:0000313" key="8">
    <source>
        <dbReference type="EMBL" id="ANZ45931.1"/>
    </source>
</evidence>
<protein>
    <recommendedName>
        <fullName evidence="7">Na+/H+ antiporter NhaC-like C-terminal domain-containing protein</fullName>
    </recommendedName>
</protein>
<feature type="transmembrane region" description="Helical" evidence="6">
    <location>
        <begin position="153"/>
        <end position="177"/>
    </location>
</feature>
<feature type="transmembrane region" description="Helical" evidence="6">
    <location>
        <begin position="361"/>
        <end position="380"/>
    </location>
</feature>
<dbReference type="EMBL" id="CP016757">
    <property type="protein sequence ID" value="ANZ45931.1"/>
    <property type="molecule type" value="Genomic_DNA"/>
</dbReference>
<gene>
    <name evidence="8" type="ORF">BED41_13025</name>
</gene>
<evidence type="ECO:0000256" key="6">
    <source>
        <dbReference type="SAM" id="Phobius"/>
    </source>
</evidence>
<keyword evidence="5 6" id="KW-0472">Membrane</keyword>
<dbReference type="PANTHER" id="PTHR43478:SF1">
    <property type="entry name" value="NA+_H+ ANTIPORTER NHAC-LIKE C-TERMINAL DOMAIN-CONTAINING PROTEIN"/>
    <property type="match status" value="1"/>
</dbReference>
<dbReference type="OrthoDB" id="9762978at2"/>
<feature type="transmembrane region" description="Helical" evidence="6">
    <location>
        <begin position="197"/>
        <end position="213"/>
    </location>
</feature>
<accession>A0A1B2I7I6</accession>
<evidence type="ECO:0000256" key="2">
    <source>
        <dbReference type="ARBA" id="ARBA00022475"/>
    </source>
</evidence>
<evidence type="ECO:0000256" key="3">
    <source>
        <dbReference type="ARBA" id="ARBA00022692"/>
    </source>
</evidence>
<organism evidence="8 9">
    <name type="scientific">Cloacibacillus porcorum</name>
    <dbReference type="NCBI Taxonomy" id="1197717"/>
    <lineage>
        <taxon>Bacteria</taxon>
        <taxon>Thermotogati</taxon>
        <taxon>Synergistota</taxon>
        <taxon>Synergistia</taxon>
        <taxon>Synergistales</taxon>
        <taxon>Synergistaceae</taxon>
        <taxon>Cloacibacillus</taxon>
    </lineage>
</organism>
<feature type="transmembrane region" description="Helical" evidence="6">
    <location>
        <begin position="65"/>
        <end position="83"/>
    </location>
</feature>
<keyword evidence="4 6" id="KW-1133">Transmembrane helix</keyword>
<feature type="transmembrane region" description="Helical" evidence="6">
    <location>
        <begin position="474"/>
        <end position="492"/>
    </location>
</feature>
<dbReference type="GeneID" id="83058768"/>
<dbReference type="PANTHER" id="PTHR43478">
    <property type="entry name" value="NA+/H+ ANTIPORTER-RELATED"/>
    <property type="match status" value="1"/>
</dbReference>
<reference evidence="8" key="1">
    <citation type="submission" date="2016-08" db="EMBL/GenBank/DDBJ databases">
        <title>Complete genome of Cloacibacillus porcorum.</title>
        <authorList>
            <person name="Looft T."/>
            <person name="Bayles D.O."/>
            <person name="Alt D.P."/>
        </authorList>
    </citation>
    <scope>NUCLEOTIDE SEQUENCE [LARGE SCALE GENOMIC DNA]</scope>
    <source>
        <strain evidence="8">CL-84</strain>
    </source>
</reference>
<evidence type="ECO:0000259" key="7">
    <source>
        <dbReference type="Pfam" id="PF03553"/>
    </source>
</evidence>
<feature type="transmembrane region" description="Helical" evidence="6">
    <location>
        <begin position="392"/>
        <end position="416"/>
    </location>
</feature>
<feature type="transmembrane region" description="Helical" evidence="6">
    <location>
        <begin position="29"/>
        <end position="53"/>
    </location>
</feature>
<dbReference type="Proteomes" id="UP000093044">
    <property type="component" value="Chromosome"/>
</dbReference>
<evidence type="ECO:0000256" key="4">
    <source>
        <dbReference type="ARBA" id="ARBA00022989"/>
    </source>
</evidence>